<gene>
    <name evidence="4" type="ORF">MERR_LOCUS18676</name>
</gene>
<dbReference type="PANTHER" id="PTHR47938:SF46">
    <property type="entry name" value="PENTACOTRIPEPTIDE-REPEAT REGION OF PRORP DOMAIN-CONTAINING PROTEIN"/>
    <property type="match status" value="1"/>
</dbReference>
<dbReference type="PROSITE" id="PS51375">
    <property type="entry name" value="PPR"/>
    <property type="match status" value="4"/>
</dbReference>
<dbReference type="Pfam" id="PF12854">
    <property type="entry name" value="PPR_1"/>
    <property type="match status" value="1"/>
</dbReference>
<evidence type="ECO:0008006" key="6">
    <source>
        <dbReference type="Google" id="ProtNLM"/>
    </source>
</evidence>
<sequence>MRPAAEIAVRIGRELLKVSGISRSPRTWTPSVEQSLHGLGFRHSISPSLVARVIDPFLLNHHSLALGFFNWAAQQPGYSHDSISYHSIFKSLSLSRQFSAMDALFKQVKSHKILLDSAVYRSLVDALVLGRKSQSAFWVLEEALSTGREIHPDVCNRLLAALTSDGYSDYAQKLFAKMRQRGMPLNTLGFGLYIGKFCRNSETDHVLRLVDEVKRGNSNINGSIVALLILHGLCKSSREMDAFYILEELRNIDCKPDFMAYRIIAEAFVSTGNLYERQVVLKKKRKLGVAPRSSDYRDFILDLISARRLTEAKEVADVIVSGNFPIDNDILDALIGSVSAVDPDSAVEFLNFMVSTGKLPAIRTLSKLSKNLCRQDKSDHLVKAYELLSSKGYFAEVESYSLMITFLCKAGRVREGYSALHEMKKKGLDPDVSLYNALIEACCRAEMIRPAKKLWDEMFVEGCKMNLTTYNVLIRKLSEEGEAEEALRLFQKMLEREIEPDETIYTSLLEGLCKETNLEAALEVLRKCMERDKTVARRVLSAFVLNLCSNGHFGEASQLLREREHLEHTGAHVVLLKCVADAKEVEIGIKHMKWIKEVSPSLVRTISSDLSASFCSSSDPDSILPFIRALEHT</sequence>
<comment type="caution">
    <text evidence="4">The sequence shown here is derived from an EMBL/GenBank/DDBJ whole genome shotgun (WGS) entry which is preliminary data.</text>
</comment>
<dbReference type="Pfam" id="PF13041">
    <property type="entry name" value="PPR_2"/>
    <property type="match status" value="1"/>
</dbReference>
<dbReference type="OrthoDB" id="185373at2759"/>
<reference evidence="4" key="1">
    <citation type="submission" date="2020-01" db="EMBL/GenBank/DDBJ databases">
        <authorList>
            <person name="Mishra B."/>
        </authorList>
    </citation>
    <scope>NUCLEOTIDE SEQUENCE [LARGE SCALE GENOMIC DNA]</scope>
</reference>
<feature type="repeat" description="PPR" evidence="3">
    <location>
        <begin position="466"/>
        <end position="500"/>
    </location>
</feature>
<dbReference type="Pfam" id="PF01535">
    <property type="entry name" value="PPR"/>
    <property type="match status" value="2"/>
</dbReference>
<dbReference type="AlphaFoldDB" id="A0A6D2IUT7"/>
<dbReference type="Proteomes" id="UP000467841">
    <property type="component" value="Unassembled WGS sequence"/>
</dbReference>
<dbReference type="InterPro" id="IPR002885">
    <property type="entry name" value="PPR_rpt"/>
</dbReference>
<feature type="repeat" description="PPR" evidence="3">
    <location>
        <begin position="396"/>
        <end position="430"/>
    </location>
</feature>
<protein>
    <recommendedName>
        <fullName evidence="6">Pentacotripeptide-repeat region of PRORP domain-containing protein</fullName>
    </recommendedName>
</protein>
<evidence type="ECO:0000256" key="2">
    <source>
        <dbReference type="ARBA" id="ARBA00022737"/>
    </source>
</evidence>
<keyword evidence="5" id="KW-1185">Reference proteome</keyword>
<dbReference type="SUPFAM" id="SSF48452">
    <property type="entry name" value="TPR-like"/>
    <property type="match status" value="1"/>
</dbReference>
<dbReference type="EMBL" id="CACVBM020001107">
    <property type="protein sequence ID" value="CAA7031441.1"/>
    <property type="molecule type" value="Genomic_DNA"/>
</dbReference>
<dbReference type="PANTHER" id="PTHR47938">
    <property type="entry name" value="RESPIRATORY COMPLEX I CHAPERONE (CIA84), PUTATIVE (AFU_ORTHOLOGUE AFUA_2G06020)-RELATED"/>
    <property type="match status" value="1"/>
</dbReference>
<organism evidence="4 5">
    <name type="scientific">Microthlaspi erraticum</name>
    <dbReference type="NCBI Taxonomy" id="1685480"/>
    <lineage>
        <taxon>Eukaryota</taxon>
        <taxon>Viridiplantae</taxon>
        <taxon>Streptophyta</taxon>
        <taxon>Embryophyta</taxon>
        <taxon>Tracheophyta</taxon>
        <taxon>Spermatophyta</taxon>
        <taxon>Magnoliopsida</taxon>
        <taxon>eudicotyledons</taxon>
        <taxon>Gunneridae</taxon>
        <taxon>Pentapetalae</taxon>
        <taxon>rosids</taxon>
        <taxon>malvids</taxon>
        <taxon>Brassicales</taxon>
        <taxon>Brassicaceae</taxon>
        <taxon>Coluteocarpeae</taxon>
        <taxon>Microthlaspi</taxon>
    </lineage>
</organism>
<proteinExistence type="inferred from homology"/>
<evidence type="ECO:0000256" key="3">
    <source>
        <dbReference type="PROSITE-ProRule" id="PRU00708"/>
    </source>
</evidence>
<name>A0A6D2IUT7_9BRAS</name>
<feature type="repeat" description="PPR" evidence="3">
    <location>
        <begin position="501"/>
        <end position="535"/>
    </location>
</feature>
<evidence type="ECO:0000256" key="1">
    <source>
        <dbReference type="ARBA" id="ARBA00007626"/>
    </source>
</evidence>
<dbReference type="FunFam" id="1.25.40.10:FF:000910">
    <property type="entry name" value="Pentatricopeptide repeat-containing protein At5g14080"/>
    <property type="match status" value="1"/>
</dbReference>
<dbReference type="Gene3D" id="1.25.40.10">
    <property type="entry name" value="Tetratricopeptide repeat domain"/>
    <property type="match status" value="3"/>
</dbReference>
<evidence type="ECO:0000313" key="4">
    <source>
        <dbReference type="EMBL" id="CAA7031441.1"/>
    </source>
</evidence>
<feature type="repeat" description="PPR" evidence="3">
    <location>
        <begin position="431"/>
        <end position="465"/>
    </location>
</feature>
<evidence type="ECO:0000313" key="5">
    <source>
        <dbReference type="Proteomes" id="UP000467841"/>
    </source>
</evidence>
<comment type="similarity">
    <text evidence="1">Belongs to the PPR family. P subfamily.</text>
</comment>
<dbReference type="NCBIfam" id="TIGR00756">
    <property type="entry name" value="PPR"/>
    <property type="match status" value="3"/>
</dbReference>
<accession>A0A6D2IUT7</accession>
<dbReference type="GO" id="GO:0003729">
    <property type="term" value="F:mRNA binding"/>
    <property type="evidence" value="ECO:0007669"/>
    <property type="project" value="TreeGrafter"/>
</dbReference>
<dbReference type="InterPro" id="IPR011990">
    <property type="entry name" value="TPR-like_helical_dom_sf"/>
</dbReference>
<keyword evidence="2" id="KW-0677">Repeat</keyword>